<name>A0A852VV57_9MICO</name>
<evidence type="ECO:0000256" key="1">
    <source>
        <dbReference type="SAM" id="MobiDB-lite"/>
    </source>
</evidence>
<gene>
    <name evidence="2" type="ORF">BJY20_000833</name>
</gene>
<feature type="region of interest" description="Disordered" evidence="1">
    <location>
        <begin position="297"/>
        <end position="330"/>
    </location>
</feature>
<keyword evidence="3" id="KW-1185">Reference proteome</keyword>
<accession>A0A852VV57</accession>
<dbReference type="Pfam" id="PF05721">
    <property type="entry name" value="PhyH"/>
    <property type="match status" value="1"/>
</dbReference>
<dbReference type="Gene3D" id="2.60.120.620">
    <property type="entry name" value="q2cbj1_9rhob like domain"/>
    <property type="match status" value="1"/>
</dbReference>
<proteinExistence type="predicted"/>
<protein>
    <recommendedName>
        <fullName evidence="4">Phytanoyl-CoA dioxygenase</fullName>
    </recommendedName>
</protein>
<dbReference type="GO" id="GO:0016706">
    <property type="term" value="F:2-oxoglutarate-dependent dioxygenase activity"/>
    <property type="evidence" value="ECO:0007669"/>
    <property type="project" value="UniProtKB-ARBA"/>
</dbReference>
<evidence type="ECO:0000313" key="2">
    <source>
        <dbReference type="EMBL" id="NYF97441.1"/>
    </source>
</evidence>
<evidence type="ECO:0008006" key="4">
    <source>
        <dbReference type="Google" id="ProtNLM"/>
    </source>
</evidence>
<evidence type="ECO:0000313" key="3">
    <source>
        <dbReference type="Proteomes" id="UP000554054"/>
    </source>
</evidence>
<organism evidence="2 3">
    <name type="scientific">Janibacter cremeus</name>
    <dbReference type="NCBI Taxonomy" id="1285192"/>
    <lineage>
        <taxon>Bacteria</taxon>
        <taxon>Bacillati</taxon>
        <taxon>Actinomycetota</taxon>
        <taxon>Actinomycetes</taxon>
        <taxon>Micrococcales</taxon>
        <taxon>Intrasporangiaceae</taxon>
        <taxon>Janibacter</taxon>
    </lineage>
</organism>
<sequence>MTLTTDHAQLTLRVQGDELSTAEPVFGEPRDSSDALTDYRELNRRMSEDGYLLLRGLLPAEQVRQARGEVTRRLAEQGLLKPNTPPEEAVGLPVEEARRQHERGGDASHYQRRIDFMPDQLARNNAPLNELLYGSTMMSFFGNFFGEPAKHFDFTWFRSTFPHSKGTRPHTDAIFMGRAEREQLFTAWTPMGDIDRRQGGLLILEGSHRHPGLRHGYSTTDVDAHCENRPEQPDWWARNRQTNGDDVAIGPDINTIQEMVGGRWLTTDYAAGDVLIFSIFTVHGSLDNQSDHIRLSSDSRYQPASKPADARWVGDNPPGHGDGGKRGLIC</sequence>
<comment type="caution">
    <text evidence="2">The sequence shown here is derived from an EMBL/GenBank/DDBJ whole genome shotgun (WGS) entry which is preliminary data.</text>
</comment>
<dbReference type="InterPro" id="IPR008775">
    <property type="entry name" value="Phytyl_CoA_dOase-like"/>
</dbReference>
<dbReference type="EMBL" id="JACCAE010000001">
    <property type="protein sequence ID" value="NYF97441.1"/>
    <property type="molecule type" value="Genomic_DNA"/>
</dbReference>
<dbReference type="PANTHER" id="PTHR40128:SF1">
    <property type="entry name" value="PHYTANOYL-COA HYDROXYLASE"/>
    <property type="match status" value="1"/>
</dbReference>
<dbReference type="AlphaFoldDB" id="A0A852VV57"/>
<dbReference type="Proteomes" id="UP000554054">
    <property type="component" value="Unassembled WGS sequence"/>
</dbReference>
<dbReference type="RefSeq" id="WP_185990377.1">
    <property type="nucleotide sequence ID" value="NZ_JACCAE010000001.1"/>
</dbReference>
<dbReference type="PANTHER" id="PTHR40128">
    <property type="entry name" value="EXPRESSED PROTEIN"/>
    <property type="match status" value="1"/>
</dbReference>
<dbReference type="SUPFAM" id="SSF51197">
    <property type="entry name" value="Clavaminate synthase-like"/>
    <property type="match status" value="1"/>
</dbReference>
<reference evidence="2 3" key="1">
    <citation type="submission" date="2020-07" db="EMBL/GenBank/DDBJ databases">
        <title>Sequencing the genomes of 1000 actinobacteria strains.</title>
        <authorList>
            <person name="Klenk H.-P."/>
        </authorList>
    </citation>
    <scope>NUCLEOTIDE SEQUENCE [LARGE SCALE GENOMIC DNA]</scope>
    <source>
        <strain evidence="2 3">DSM 26154</strain>
    </source>
</reference>